<dbReference type="Proteomes" id="UP001605036">
    <property type="component" value="Unassembled WGS sequence"/>
</dbReference>
<dbReference type="AlphaFoldDB" id="A0ABD1XVX5"/>
<evidence type="ECO:0008006" key="4">
    <source>
        <dbReference type="Google" id="ProtNLM"/>
    </source>
</evidence>
<organism evidence="2 3">
    <name type="scientific">Riccia fluitans</name>
    <dbReference type="NCBI Taxonomy" id="41844"/>
    <lineage>
        <taxon>Eukaryota</taxon>
        <taxon>Viridiplantae</taxon>
        <taxon>Streptophyta</taxon>
        <taxon>Embryophyta</taxon>
        <taxon>Marchantiophyta</taxon>
        <taxon>Marchantiopsida</taxon>
        <taxon>Marchantiidae</taxon>
        <taxon>Marchantiales</taxon>
        <taxon>Ricciaceae</taxon>
        <taxon>Riccia</taxon>
    </lineage>
</organism>
<comment type="caution">
    <text evidence="2">The sequence shown here is derived from an EMBL/GenBank/DDBJ whole genome shotgun (WGS) entry which is preliminary data.</text>
</comment>
<reference evidence="2 3" key="1">
    <citation type="submission" date="2024-09" db="EMBL/GenBank/DDBJ databases">
        <title>Chromosome-scale assembly of Riccia fluitans.</title>
        <authorList>
            <person name="Paukszto L."/>
            <person name="Sawicki J."/>
            <person name="Karawczyk K."/>
            <person name="Piernik-Szablinska J."/>
            <person name="Szczecinska M."/>
            <person name="Mazdziarz M."/>
        </authorList>
    </citation>
    <scope>NUCLEOTIDE SEQUENCE [LARGE SCALE GENOMIC DNA]</scope>
    <source>
        <strain evidence="2">Rf_01</strain>
        <tissue evidence="2">Aerial parts of the thallus</tissue>
    </source>
</reference>
<proteinExistence type="predicted"/>
<evidence type="ECO:0000313" key="3">
    <source>
        <dbReference type="Proteomes" id="UP001605036"/>
    </source>
</evidence>
<keyword evidence="3" id="KW-1185">Reference proteome</keyword>
<evidence type="ECO:0000256" key="1">
    <source>
        <dbReference type="SAM" id="MobiDB-lite"/>
    </source>
</evidence>
<gene>
    <name evidence="2" type="ORF">R1flu_024795</name>
</gene>
<evidence type="ECO:0000313" key="2">
    <source>
        <dbReference type="EMBL" id="KAL2613103.1"/>
    </source>
</evidence>
<name>A0ABD1XVX5_9MARC</name>
<sequence length="97" mass="11192">MTSIFQKPPWIIEINYSSLEDEEDDEYNPKPPVYPEINYSSDDNQDQARPLQCNQLALDDVVSSDAEYNPELPLGFSSELYQESNEYLSDPFSFSDL</sequence>
<feature type="region of interest" description="Disordered" evidence="1">
    <location>
        <begin position="19"/>
        <end position="48"/>
    </location>
</feature>
<dbReference type="EMBL" id="JBHFFA010000007">
    <property type="protein sequence ID" value="KAL2613103.1"/>
    <property type="molecule type" value="Genomic_DNA"/>
</dbReference>
<protein>
    <recommendedName>
        <fullName evidence="4">Acetyl-CoA carboxylase carboxyltransferase beta subunit</fullName>
    </recommendedName>
</protein>
<accession>A0ABD1XVX5</accession>